<dbReference type="RefSeq" id="WP_093854059.1">
    <property type="nucleotide sequence ID" value="NZ_JAVRER010000037.1"/>
</dbReference>
<dbReference type="InterPro" id="IPR045778">
    <property type="entry name" value="DUF6204"/>
</dbReference>
<dbReference type="Proteomes" id="UP001183607">
    <property type="component" value="Unassembled WGS sequence"/>
</dbReference>
<evidence type="ECO:0000313" key="1">
    <source>
        <dbReference type="EMBL" id="MDT0418043.1"/>
    </source>
</evidence>
<reference evidence="2" key="1">
    <citation type="submission" date="2023-07" db="EMBL/GenBank/DDBJ databases">
        <title>30 novel species of actinomycetes from the DSMZ collection.</title>
        <authorList>
            <person name="Nouioui I."/>
        </authorList>
    </citation>
    <scope>NUCLEOTIDE SEQUENCE [LARGE SCALE GENOMIC DNA]</scope>
    <source>
        <strain evidence="2">DSM 41982</strain>
    </source>
</reference>
<gene>
    <name evidence="1" type="ORF">RM574_21385</name>
</gene>
<organism evidence="1 2">
    <name type="scientific">Streptomyces evansiae</name>
    <dbReference type="NCBI Taxonomy" id="3075535"/>
    <lineage>
        <taxon>Bacteria</taxon>
        <taxon>Bacillati</taxon>
        <taxon>Actinomycetota</taxon>
        <taxon>Actinomycetes</taxon>
        <taxon>Kitasatosporales</taxon>
        <taxon>Streptomycetaceae</taxon>
        <taxon>Streptomyces</taxon>
    </lineage>
</organism>
<comment type="caution">
    <text evidence="1">The sequence shown here is derived from an EMBL/GenBank/DDBJ whole genome shotgun (WGS) entry which is preliminary data.</text>
</comment>
<accession>A0ABD5EAE8</accession>
<dbReference type="AlphaFoldDB" id="A0ABD5EAE8"/>
<dbReference type="EMBL" id="JAVRER010000037">
    <property type="protein sequence ID" value="MDT0418043.1"/>
    <property type="molecule type" value="Genomic_DNA"/>
</dbReference>
<proteinExistence type="predicted"/>
<sequence length="126" mass="14075">MSSPTAPPGPQDERHEQHTYRVTLRGVWAPVDEAERETLRAGLAEADGLGAMRFTPEGSLAYDQTLKAFSFRIELRSDAEDGEEMAAALAEERLEHVLRERGLHCGELRAAVTDLDTMKVNRKRRG</sequence>
<name>A0ABD5EAE8_9ACTN</name>
<dbReference type="Pfam" id="PF19707">
    <property type="entry name" value="DUF6204"/>
    <property type="match status" value="1"/>
</dbReference>
<evidence type="ECO:0000313" key="2">
    <source>
        <dbReference type="Proteomes" id="UP001183607"/>
    </source>
</evidence>
<protein>
    <submittedName>
        <fullName evidence="1">DUF6204 family protein</fullName>
    </submittedName>
</protein>